<evidence type="ECO:0000313" key="2">
    <source>
        <dbReference type="Proteomes" id="UP001057402"/>
    </source>
</evidence>
<name>A0ACB9S8P9_9MYRT</name>
<dbReference type="EMBL" id="CM042880">
    <property type="protein sequence ID" value="KAI4387597.1"/>
    <property type="molecule type" value="Genomic_DNA"/>
</dbReference>
<accession>A0ACB9S8P9</accession>
<gene>
    <name evidence="1" type="ORF">MLD38_000019</name>
</gene>
<sequence length="110" mass="11920">MEAVNRVLLLLMKASNNNAVIHTCLGCSFIALCVRSINQQKEIEALEAQKESLVNSNKAMKKTVWEWKQQLYAEASTDAALVPLAQLQAVFGEAPGNAEKDGSSSSNIVV</sequence>
<comment type="caution">
    <text evidence="1">The sequence shown here is derived from an EMBL/GenBank/DDBJ whole genome shotgun (WGS) entry which is preliminary data.</text>
</comment>
<dbReference type="Proteomes" id="UP001057402">
    <property type="component" value="Chromosome 1"/>
</dbReference>
<organism evidence="1 2">
    <name type="scientific">Melastoma candidum</name>
    <dbReference type="NCBI Taxonomy" id="119954"/>
    <lineage>
        <taxon>Eukaryota</taxon>
        <taxon>Viridiplantae</taxon>
        <taxon>Streptophyta</taxon>
        <taxon>Embryophyta</taxon>
        <taxon>Tracheophyta</taxon>
        <taxon>Spermatophyta</taxon>
        <taxon>Magnoliopsida</taxon>
        <taxon>eudicotyledons</taxon>
        <taxon>Gunneridae</taxon>
        <taxon>Pentapetalae</taxon>
        <taxon>rosids</taxon>
        <taxon>malvids</taxon>
        <taxon>Myrtales</taxon>
        <taxon>Melastomataceae</taxon>
        <taxon>Melastomatoideae</taxon>
        <taxon>Melastomateae</taxon>
        <taxon>Melastoma</taxon>
    </lineage>
</organism>
<keyword evidence="2" id="KW-1185">Reference proteome</keyword>
<protein>
    <submittedName>
        <fullName evidence="1">Uncharacterized protein</fullName>
    </submittedName>
</protein>
<reference evidence="2" key="1">
    <citation type="journal article" date="2023" name="Front. Plant Sci.">
        <title>Chromosomal-level genome assembly of Melastoma candidum provides insights into trichome evolution.</title>
        <authorList>
            <person name="Zhong Y."/>
            <person name="Wu W."/>
            <person name="Sun C."/>
            <person name="Zou P."/>
            <person name="Liu Y."/>
            <person name="Dai S."/>
            <person name="Zhou R."/>
        </authorList>
    </citation>
    <scope>NUCLEOTIDE SEQUENCE [LARGE SCALE GENOMIC DNA]</scope>
</reference>
<proteinExistence type="predicted"/>
<evidence type="ECO:0000313" key="1">
    <source>
        <dbReference type="EMBL" id="KAI4387597.1"/>
    </source>
</evidence>